<dbReference type="GO" id="GO:0003824">
    <property type="term" value="F:catalytic activity"/>
    <property type="evidence" value="ECO:0007669"/>
    <property type="project" value="InterPro"/>
</dbReference>
<dbReference type="RefSeq" id="WP_106204260.1">
    <property type="nucleotide sequence ID" value="NZ_PVTD01000002.1"/>
</dbReference>
<gene>
    <name evidence="1" type="ORF">CLV78_102534</name>
</gene>
<reference evidence="1 2" key="1">
    <citation type="submission" date="2018-03" db="EMBL/GenBank/DDBJ databases">
        <title>Genomic Encyclopedia of Archaeal and Bacterial Type Strains, Phase II (KMG-II): from individual species to whole genera.</title>
        <authorList>
            <person name="Goeker M."/>
        </authorList>
    </citation>
    <scope>NUCLEOTIDE SEQUENCE [LARGE SCALE GENOMIC DNA]</scope>
    <source>
        <strain evidence="1 2">DSM 29328</strain>
    </source>
</reference>
<dbReference type="GO" id="GO:0005975">
    <property type="term" value="P:carbohydrate metabolic process"/>
    <property type="evidence" value="ECO:0007669"/>
    <property type="project" value="InterPro"/>
</dbReference>
<evidence type="ECO:0000313" key="2">
    <source>
        <dbReference type="Proteomes" id="UP000239480"/>
    </source>
</evidence>
<dbReference type="Gene3D" id="2.70.98.10">
    <property type="match status" value="1"/>
</dbReference>
<protein>
    <submittedName>
        <fullName evidence="1">Galactose mutarotase-like enzyme</fullName>
    </submittedName>
</protein>
<dbReference type="Proteomes" id="UP000239480">
    <property type="component" value="Unassembled WGS sequence"/>
</dbReference>
<sequence length="277" mass="30479">MSQISLSNDHIAISIAPEFGARVTELVDRRSGRNWLVGGACEGDTGEAAAYLGTEARGWDECAPTVAPCEDPDWGRRLRDHGDLWGRPWKAERARGNVTNRFEGPEFTFTRGLRLDGPCLLCDYTITATTHARLPWMWSQHLLLATHPGERIVLDGVGQWEDHGTVPETMQVQDLTSGLAQKTYGTVQDQACIGIDGTDGGIRLRWSAAQMPYCGVWLGFGGWPTPEAPLHQMALEPTTAPADDLAVARASGTERWLEPGQTEHWQVEIAILPRTPE</sequence>
<name>A0A2T0RVY6_9RHOB</name>
<dbReference type="SUPFAM" id="SSF74650">
    <property type="entry name" value="Galactose mutarotase-like"/>
    <property type="match status" value="1"/>
</dbReference>
<dbReference type="InterPro" id="IPR014718">
    <property type="entry name" value="GH-type_carb-bd"/>
</dbReference>
<keyword evidence="2" id="KW-1185">Reference proteome</keyword>
<dbReference type="OrthoDB" id="2528227at2"/>
<evidence type="ECO:0000313" key="1">
    <source>
        <dbReference type="EMBL" id="PRY25356.1"/>
    </source>
</evidence>
<proteinExistence type="predicted"/>
<accession>A0A2T0RVY6</accession>
<dbReference type="InterPro" id="IPR011013">
    <property type="entry name" value="Gal_mutarotase_sf_dom"/>
</dbReference>
<dbReference type="EMBL" id="PVTD01000002">
    <property type="protein sequence ID" value="PRY25356.1"/>
    <property type="molecule type" value="Genomic_DNA"/>
</dbReference>
<organism evidence="1 2">
    <name type="scientific">Aliiruegeria haliotis</name>
    <dbReference type="NCBI Taxonomy" id="1280846"/>
    <lineage>
        <taxon>Bacteria</taxon>
        <taxon>Pseudomonadati</taxon>
        <taxon>Pseudomonadota</taxon>
        <taxon>Alphaproteobacteria</taxon>
        <taxon>Rhodobacterales</taxon>
        <taxon>Roseobacteraceae</taxon>
        <taxon>Aliiruegeria</taxon>
    </lineage>
</organism>
<dbReference type="GO" id="GO:0030246">
    <property type="term" value="F:carbohydrate binding"/>
    <property type="evidence" value="ECO:0007669"/>
    <property type="project" value="InterPro"/>
</dbReference>
<dbReference type="AlphaFoldDB" id="A0A2T0RVY6"/>
<comment type="caution">
    <text evidence="1">The sequence shown here is derived from an EMBL/GenBank/DDBJ whole genome shotgun (WGS) entry which is preliminary data.</text>
</comment>